<evidence type="ECO:0000313" key="1">
    <source>
        <dbReference type="EMBL" id="KAJ8279967.1"/>
    </source>
</evidence>
<evidence type="ECO:0000313" key="2">
    <source>
        <dbReference type="Proteomes" id="UP001152803"/>
    </source>
</evidence>
<name>A0A9Q1DT52_CONCO</name>
<keyword evidence="2" id="KW-1185">Reference proteome</keyword>
<organism evidence="1 2">
    <name type="scientific">Conger conger</name>
    <name type="common">Conger eel</name>
    <name type="synonym">Muraena conger</name>
    <dbReference type="NCBI Taxonomy" id="82655"/>
    <lineage>
        <taxon>Eukaryota</taxon>
        <taxon>Metazoa</taxon>
        <taxon>Chordata</taxon>
        <taxon>Craniata</taxon>
        <taxon>Vertebrata</taxon>
        <taxon>Euteleostomi</taxon>
        <taxon>Actinopterygii</taxon>
        <taxon>Neopterygii</taxon>
        <taxon>Teleostei</taxon>
        <taxon>Anguilliformes</taxon>
        <taxon>Congridae</taxon>
        <taxon>Conger</taxon>
    </lineage>
</organism>
<dbReference type="EMBL" id="JAFJMO010000004">
    <property type="protein sequence ID" value="KAJ8279967.1"/>
    <property type="molecule type" value="Genomic_DNA"/>
</dbReference>
<comment type="caution">
    <text evidence="1">The sequence shown here is derived from an EMBL/GenBank/DDBJ whole genome shotgun (WGS) entry which is preliminary data.</text>
</comment>
<gene>
    <name evidence="1" type="ORF">COCON_G00070330</name>
</gene>
<sequence>MSRDITYVANASGRPLHVYYSSDLLTLEDIELTTQSKGGIKAGISKLEAGLSSSKEMKLAMKRDSRIRYVRIPTDDFGEILGEGKNICHRVRGEWLRPRLLAEHLPELPNPRRQVLHCHCAARHQVPEARSQHLGGWARQQPQEISYF</sequence>
<proteinExistence type="predicted"/>
<protein>
    <submittedName>
        <fullName evidence="1">Uncharacterized protein</fullName>
    </submittedName>
</protein>
<accession>A0A9Q1DT52</accession>
<reference evidence="1" key="1">
    <citation type="journal article" date="2023" name="Science">
        <title>Genome structures resolve the early diversification of teleost fishes.</title>
        <authorList>
            <person name="Parey E."/>
            <person name="Louis A."/>
            <person name="Montfort J."/>
            <person name="Bouchez O."/>
            <person name="Roques C."/>
            <person name="Iampietro C."/>
            <person name="Lluch J."/>
            <person name="Castinel A."/>
            <person name="Donnadieu C."/>
            <person name="Desvignes T."/>
            <person name="Floi Bucao C."/>
            <person name="Jouanno E."/>
            <person name="Wen M."/>
            <person name="Mejri S."/>
            <person name="Dirks R."/>
            <person name="Jansen H."/>
            <person name="Henkel C."/>
            <person name="Chen W.J."/>
            <person name="Zahm M."/>
            <person name="Cabau C."/>
            <person name="Klopp C."/>
            <person name="Thompson A.W."/>
            <person name="Robinson-Rechavi M."/>
            <person name="Braasch I."/>
            <person name="Lecointre G."/>
            <person name="Bobe J."/>
            <person name="Postlethwait J.H."/>
            <person name="Berthelot C."/>
            <person name="Roest Crollius H."/>
            <person name="Guiguen Y."/>
        </authorList>
    </citation>
    <scope>NUCLEOTIDE SEQUENCE</scope>
    <source>
        <strain evidence="1">Concon-B</strain>
    </source>
</reference>
<dbReference type="Proteomes" id="UP001152803">
    <property type="component" value="Unassembled WGS sequence"/>
</dbReference>
<dbReference type="AlphaFoldDB" id="A0A9Q1DT52"/>